<dbReference type="Pfam" id="PF13450">
    <property type="entry name" value="NAD_binding_8"/>
    <property type="match status" value="1"/>
</dbReference>
<dbReference type="EMBL" id="FMHU01000002">
    <property type="protein sequence ID" value="SCL24511.1"/>
    <property type="molecule type" value="Genomic_DNA"/>
</dbReference>
<feature type="domain" description="Glucose-methanol-choline oxidoreductase N-terminal" evidence="16">
    <location>
        <begin position="208"/>
        <end position="302"/>
    </location>
</feature>
<evidence type="ECO:0000259" key="17">
    <source>
        <dbReference type="Pfam" id="PF05199"/>
    </source>
</evidence>
<evidence type="ECO:0000256" key="6">
    <source>
        <dbReference type="ARBA" id="ARBA00023002"/>
    </source>
</evidence>
<dbReference type="InterPro" id="IPR052542">
    <property type="entry name" value="Cholesterol_Oxidase"/>
</dbReference>
<dbReference type="PANTHER" id="PTHR47470">
    <property type="entry name" value="CHOLESTEROL OXIDASE"/>
    <property type="match status" value="1"/>
</dbReference>
<evidence type="ECO:0000313" key="19">
    <source>
        <dbReference type="Proteomes" id="UP000198906"/>
    </source>
</evidence>
<evidence type="ECO:0000256" key="9">
    <source>
        <dbReference type="ARBA" id="ARBA00023221"/>
    </source>
</evidence>
<comment type="pathway">
    <text evidence="12">Steroid metabolism; cholesterol degradation.</text>
</comment>
<evidence type="ECO:0000256" key="10">
    <source>
        <dbReference type="ARBA" id="ARBA00023235"/>
    </source>
</evidence>
<dbReference type="Proteomes" id="UP000198906">
    <property type="component" value="Unassembled WGS sequence"/>
</dbReference>
<dbReference type="PANTHER" id="PTHR47470:SF1">
    <property type="entry name" value="FAD-DEPENDENT OXIDOREDUCTASE 2 FAD BINDING DOMAIN-CONTAINING PROTEIN"/>
    <property type="match status" value="1"/>
</dbReference>
<keyword evidence="4" id="KW-0285">Flavoprotein</keyword>
<keyword evidence="5" id="KW-0274">FAD</keyword>
<evidence type="ECO:0000256" key="8">
    <source>
        <dbReference type="ARBA" id="ARBA00023166"/>
    </source>
</evidence>
<evidence type="ECO:0000256" key="5">
    <source>
        <dbReference type="ARBA" id="ARBA00022827"/>
    </source>
</evidence>
<evidence type="ECO:0000256" key="2">
    <source>
        <dbReference type="ARBA" id="ARBA00010790"/>
    </source>
</evidence>
<feature type="domain" description="Glucose-methanol-choline oxidoreductase C-terminal" evidence="17">
    <location>
        <begin position="497"/>
        <end position="552"/>
    </location>
</feature>
<evidence type="ECO:0000313" key="18">
    <source>
        <dbReference type="EMBL" id="SCL24511.1"/>
    </source>
</evidence>
<evidence type="ECO:0000256" key="4">
    <source>
        <dbReference type="ARBA" id="ARBA00022630"/>
    </source>
</evidence>
<keyword evidence="8" id="KW-1207">Sterol metabolism</keyword>
<evidence type="ECO:0000256" key="14">
    <source>
        <dbReference type="ARBA" id="ARBA00049744"/>
    </source>
</evidence>
<dbReference type="GO" id="GO:0008203">
    <property type="term" value="P:cholesterol metabolic process"/>
    <property type="evidence" value="ECO:0007669"/>
    <property type="project" value="UniProtKB-KW"/>
</dbReference>
<dbReference type="Pfam" id="PF05199">
    <property type="entry name" value="GMC_oxred_C"/>
    <property type="match status" value="1"/>
</dbReference>
<dbReference type="EC" id="5.3.3.1" evidence="11"/>
<dbReference type="InterPro" id="IPR036188">
    <property type="entry name" value="FAD/NAD-bd_sf"/>
</dbReference>
<dbReference type="RefSeq" id="WP_091460417.1">
    <property type="nucleotide sequence ID" value="NZ_FMHU01000002.1"/>
</dbReference>
<name>A0A1C6S4V4_9ACTN</name>
<evidence type="ECO:0000256" key="3">
    <source>
        <dbReference type="ARBA" id="ARBA00022548"/>
    </source>
</evidence>
<comment type="cofactor">
    <cofactor evidence="1">
        <name>FAD</name>
        <dbReference type="ChEBI" id="CHEBI:57692"/>
    </cofactor>
</comment>
<sequence>MGQDEHVDVVVVGSGFGGAVAAYRFARADRRVVVLERGRAYPPGSFPRAPAGLGRNLWDPSEGLHGLFDVWSFRGLDAVVSSGLGGGSLIYANVLLRKDEKWFVQESPLPRGGYEHWPISRADLDPHYDEVERMLAPQRYPLAVAPYHDTPKTVAMRDAAARLGLDWDLPPLAVLFAPRPGDPPVPGAPIPDPPYGNLHGLPRRTCTLVGECDIGCNQGAKNSLDHTYLSAARHHGADLRTRCEVRELAPRPEGGYRVSYVVHDPARQGRRTATRRLPLRTLTCDRLVLAAGTLGTTWLLLRNRAAFPGLSRALGTRFSGNGDLLSFVTRAHHVGDGHRSLEGSNGPVITSRIRVPDQLDGGPPGRGYYVEDAGYPVFADWLAESSQLSGQVRRAVVFALHRLGAFVLGSARTNVSARLAALMGLSELSDGSLPLLGMGRDVPDGVMRLRRGHLDVDWTTATSTGYFTALRATMRDIADALRGDFHDNPLSLLRKTVTVHPLGGAPMGRHPGEGVVDADGQVFGYPGLYVADGAAMPGAVGANPSLTIAAWADRLAERALAPAGRSVAAGPGAPGPVTPLTGRVATSLSFTEEMRGHVARGVADPVRGEQVGRARDESLGFHLTITADDIDWFVADPGHEARATGWVDAPALGGRLPVLQGWFNLFVSDGGPGRRSMCYRLHLRGPDDMPLTLLGRKDVHDDAGFDVWRDTSTLATRLVRGHVGPGRDDGDVLAAGRLALHLPDFLRQLTTFRTEGPEPAAALARFGRLFLGELWEVYGDRVTVGRTA</sequence>
<keyword evidence="7" id="KW-0443">Lipid metabolism</keyword>
<dbReference type="AlphaFoldDB" id="A0A1C6S4V4"/>
<accession>A0A1C6S4V4</accession>
<evidence type="ECO:0000256" key="12">
    <source>
        <dbReference type="ARBA" id="ARBA00049645"/>
    </source>
</evidence>
<evidence type="ECO:0000256" key="15">
    <source>
        <dbReference type="ARBA" id="ARBA00049778"/>
    </source>
</evidence>
<dbReference type="GO" id="GO:0050660">
    <property type="term" value="F:flavin adenine dinucleotide binding"/>
    <property type="evidence" value="ECO:0007669"/>
    <property type="project" value="InterPro"/>
</dbReference>
<dbReference type="InterPro" id="IPR007867">
    <property type="entry name" value="GMC_OxRtase_C"/>
</dbReference>
<dbReference type="Gene3D" id="3.50.50.60">
    <property type="entry name" value="FAD/NAD(P)-binding domain"/>
    <property type="match status" value="3"/>
</dbReference>
<evidence type="ECO:0000256" key="7">
    <source>
        <dbReference type="ARBA" id="ARBA00023098"/>
    </source>
</evidence>
<dbReference type="EC" id="1.1.3.6" evidence="13"/>
<reference evidence="19" key="1">
    <citation type="submission" date="2016-06" db="EMBL/GenBank/DDBJ databases">
        <authorList>
            <person name="Varghese N."/>
        </authorList>
    </citation>
    <scope>NUCLEOTIDE SEQUENCE [LARGE SCALE GENOMIC DNA]</scope>
    <source>
        <strain evidence="19">DSM 46123</strain>
    </source>
</reference>
<dbReference type="GO" id="GO:0004769">
    <property type="term" value="F:steroid Delta-isomerase activity"/>
    <property type="evidence" value="ECO:0007669"/>
    <property type="project" value="UniProtKB-EC"/>
</dbReference>
<dbReference type="STRING" id="47866.GA0074694_3952"/>
<dbReference type="GO" id="GO:0016995">
    <property type="term" value="F:cholesterol oxidase activity"/>
    <property type="evidence" value="ECO:0007669"/>
    <property type="project" value="UniProtKB-EC"/>
</dbReference>
<keyword evidence="6" id="KW-0560">Oxidoreductase</keyword>
<keyword evidence="3" id="KW-0153">Cholesterol metabolism</keyword>
<dbReference type="Pfam" id="PF00732">
    <property type="entry name" value="GMC_oxred_N"/>
    <property type="match status" value="1"/>
</dbReference>
<comment type="similarity">
    <text evidence="2">Belongs to the GMC oxidoreductase family.</text>
</comment>
<proteinExistence type="inferred from homology"/>
<evidence type="ECO:0000256" key="13">
    <source>
        <dbReference type="ARBA" id="ARBA00049723"/>
    </source>
</evidence>
<evidence type="ECO:0000256" key="1">
    <source>
        <dbReference type="ARBA" id="ARBA00001974"/>
    </source>
</evidence>
<evidence type="ECO:0000259" key="16">
    <source>
        <dbReference type="Pfam" id="PF00732"/>
    </source>
</evidence>
<keyword evidence="9" id="KW-0753">Steroid metabolism</keyword>
<keyword evidence="19" id="KW-1185">Reference proteome</keyword>
<organism evidence="18 19">
    <name type="scientific">Micromonospora inyonensis</name>
    <dbReference type="NCBI Taxonomy" id="47866"/>
    <lineage>
        <taxon>Bacteria</taxon>
        <taxon>Bacillati</taxon>
        <taxon>Actinomycetota</taxon>
        <taxon>Actinomycetes</taxon>
        <taxon>Micromonosporales</taxon>
        <taxon>Micromonosporaceae</taxon>
        <taxon>Micromonospora</taxon>
    </lineage>
</organism>
<evidence type="ECO:0000256" key="11">
    <source>
        <dbReference type="ARBA" id="ARBA00038856"/>
    </source>
</evidence>
<dbReference type="SUPFAM" id="SSF51905">
    <property type="entry name" value="FAD/NAD(P)-binding domain"/>
    <property type="match status" value="1"/>
</dbReference>
<gene>
    <name evidence="18" type="ORF">GA0074694_3952</name>
</gene>
<protein>
    <recommendedName>
        <fullName evidence="14">Cholesterol oxidase</fullName>
        <ecNumber evidence="13">1.1.3.6</ecNumber>
        <ecNumber evidence="11">5.3.3.1</ecNumber>
    </recommendedName>
    <alternativeName>
        <fullName evidence="15">Cholesterol isomerase</fullName>
    </alternativeName>
</protein>
<keyword evidence="10" id="KW-0413">Isomerase</keyword>
<dbReference type="InterPro" id="IPR000172">
    <property type="entry name" value="GMC_OxRdtase_N"/>
</dbReference>